<dbReference type="AlphaFoldDB" id="A0A0K2TR21"/>
<reference evidence="1" key="1">
    <citation type="submission" date="2014-05" db="EMBL/GenBank/DDBJ databases">
        <authorList>
            <person name="Chronopoulou M."/>
        </authorList>
    </citation>
    <scope>NUCLEOTIDE SEQUENCE</scope>
    <source>
        <tissue evidence="1">Whole organism</tissue>
    </source>
</reference>
<accession>A0A0K2TR21</accession>
<dbReference type="EMBL" id="HACA01010899">
    <property type="protein sequence ID" value="CDW28260.1"/>
    <property type="molecule type" value="Transcribed_RNA"/>
</dbReference>
<organism evidence="1">
    <name type="scientific">Lepeophtheirus salmonis</name>
    <name type="common">Salmon louse</name>
    <name type="synonym">Caligus salmonis</name>
    <dbReference type="NCBI Taxonomy" id="72036"/>
    <lineage>
        <taxon>Eukaryota</taxon>
        <taxon>Metazoa</taxon>
        <taxon>Ecdysozoa</taxon>
        <taxon>Arthropoda</taxon>
        <taxon>Crustacea</taxon>
        <taxon>Multicrustacea</taxon>
        <taxon>Hexanauplia</taxon>
        <taxon>Copepoda</taxon>
        <taxon>Siphonostomatoida</taxon>
        <taxon>Caligidae</taxon>
        <taxon>Lepeophtheirus</taxon>
    </lineage>
</organism>
<protein>
    <submittedName>
        <fullName evidence="1">Uncharacterized protein</fullName>
    </submittedName>
</protein>
<name>A0A0K2TR21_LEPSM</name>
<proteinExistence type="predicted"/>
<evidence type="ECO:0000313" key="1">
    <source>
        <dbReference type="EMBL" id="CDW28260.1"/>
    </source>
</evidence>
<sequence length="99" mass="11598">MKPLNEKLLNHLRRWSIQPSVSIFVLRSVCVDDCVRILNLTIIYSNTNTFYVITWLIHSDLYKYFITLEPMPTTFCKITNSLQGINNKCFFILISLLVP</sequence>